<dbReference type="EMBL" id="AENN01000016">
    <property type="protein sequence ID" value="EFR30912.1"/>
    <property type="molecule type" value="Genomic_DNA"/>
</dbReference>
<dbReference type="InterPro" id="IPR005856">
    <property type="entry name" value="Cys_synth"/>
</dbReference>
<feature type="binding site" evidence="10">
    <location>
        <begin position="172"/>
        <end position="176"/>
    </location>
    <ligand>
        <name>pyridoxal 5'-phosphate</name>
        <dbReference type="ChEBI" id="CHEBI:597326"/>
    </ligand>
</feature>
<evidence type="ECO:0000313" key="13">
    <source>
        <dbReference type="EMBL" id="EFR30912.1"/>
    </source>
</evidence>
<dbReference type="PANTHER" id="PTHR10314">
    <property type="entry name" value="CYSTATHIONINE BETA-SYNTHASE"/>
    <property type="match status" value="1"/>
</dbReference>
<dbReference type="Proteomes" id="UP000005990">
    <property type="component" value="Unassembled WGS sequence"/>
</dbReference>
<feature type="binding site" evidence="10">
    <location>
        <position position="260"/>
    </location>
    <ligand>
        <name>pyridoxal 5'-phosphate</name>
        <dbReference type="ChEBI" id="CHEBI:597326"/>
    </ligand>
</feature>
<feature type="modified residue" description="N6-(pyridoxal phosphate)lysine" evidence="11">
    <location>
        <position position="40"/>
    </location>
</feature>
<dbReference type="FunFam" id="3.40.50.1100:FF:000006">
    <property type="entry name" value="Cysteine synthase"/>
    <property type="match status" value="1"/>
</dbReference>
<keyword evidence="14" id="KW-1185">Reference proteome</keyword>
<organism evidence="13 14">
    <name type="scientific">Eremococcus coleocola ACS-139-V-Col8</name>
    <dbReference type="NCBI Taxonomy" id="908337"/>
    <lineage>
        <taxon>Bacteria</taxon>
        <taxon>Bacillati</taxon>
        <taxon>Bacillota</taxon>
        <taxon>Bacilli</taxon>
        <taxon>Lactobacillales</taxon>
        <taxon>Aerococcaceae</taxon>
        <taxon>Eremococcus</taxon>
    </lineage>
</organism>
<proteinExistence type="inferred from homology"/>
<dbReference type="CDD" id="cd01561">
    <property type="entry name" value="CBS_like"/>
    <property type="match status" value="1"/>
</dbReference>
<dbReference type="GO" id="GO:0004124">
    <property type="term" value="F:cysteine synthase activity"/>
    <property type="evidence" value="ECO:0007669"/>
    <property type="project" value="UniProtKB-EC"/>
</dbReference>
<evidence type="ECO:0000256" key="1">
    <source>
        <dbReference type="ARBA" id="ARBA00001933"/>
    </source>
</evidence>
<sequence length="301" mass="31779">MFKNIYETIGNTPLVELKSEPGSAKIFAKIESRNPSGSVKDRPVKYIVEAMLKDGTLEEGGTIIEATSGNTGIALSMIGAALGIHVMIVMPETMTIERRNIMKAYGAELVLTPGPDGMQGAVDKAKELSAELDAPILSQFTREANVQSHVETTGQEILKELDQVDGFVAGFGTGGTVTGVSHVLKKHNPDTQVWAMEPAASPLISQGQAGPHKIQGLGANFVPDILDQTDIDKVMTISNEDAIANMVELTKGQGILAGVSSGANYAAAKLLAKELGQGKQVVTVLPDTGERYLSAGFFDAE</sequence>
<evidence type="ECO:0000256" key="10">
    <source>
        <dbReference type="PIRSR" id="PIRSR605856-50"/>
    </source>
</evidence>
<evidence type="ECO:0000256" key="2">
    <source>
        <dbReference type="ARBA" id="ARBA00004962"/>
    </source>
</evidence>
<evidence type="ECO:0000256" key="8">
    <source>
        <dbReference type="ARBA" id="ARBA00023192"/>
    </source>
</evidence>
<dbReference type="eggNOG" id="COG0031">
    <property type="taxonomic scope" value="Bacteria"/>
</dbReference>
<feature type="binding site" evidence="10">
    <location>
        <position position="70"/>
    </location>
    <ligand>
        <name>pyridoxal 5'-phosphate</name>
        <dbReference type="ChEBI" id="CHEBI:597326"/>
    </ligand>
</feature>
<dbReference type="InterPro" id="IPR050214">
    <property type="entry name" value="Cys_Synth/Cystath_Beta-Synth"/>
</dbReference>
<evidence type="ECO:0000256" key="11">
    <source>
        <dbReference type="PIRSR" id="PIRSR605856-51"/>
    </source>
</evidence>
<dbReference type="STRING" id="908337.HMPREF9257_1664"/>
<gene>
    <name evidence="13" type="primary">cysK</name>
    <name evidence="13" type="ORF">HMPREF9257_1664</name>
</gene>
<name>E4KQ65_9LACT</name>
<dbReference type="SUPFAM" id="SSF53686">
    <property type="entry name" value="Tryptophan synthase beta subunit-like PLP-dependent enzymes"/>
    <property type="match status" value="1"/>
</dbReference>
<comment type="pathway">
    <text evidence="2">Amino-acid biosynthesis; L-cysteine biosynthesis; L-cysteine from L-serine: step 2/2.</text>
</comment>
<dbReference type="Gene3D" id="3.40.50.1100">
    <property type="match status" value="2"/>
</dbReference>
<comment type="catalytic activity">
    <reaction evidence="9">
        <text>O-acetyl-L-serine + hydrogen sulfide = L-cysteine + acetate</text>
        <dbReference type="Rhea" id="RHEA:14829"/>
        <dbReference type="ChEBI" id="CHEBI:29919"/>
        <dbReference type="ChEBI" id="CHEBI:30089"/>
        <dbReference type="ChEBI" id="CHEBI:35235"/>
        <dbReference type="ChEBI" id="CHEBI:58340"/>
        <dbReference type="EC" id="2.5.1.47"/>
    </reaction>
</comment>
<dbReference type="EC" id="2.5.1.47" evidence="4"/>
<keyword evidence="5" id="KW-0028">Amino-acid biosynthesis</keyword>
<evidence type="ECO:0000256" key="6">
    <source>
        <dbReference type="ARBA" id="ARBA00022679"/>
    </source>
</evidence>
<dbReference type="OrthoDB" id="9808024at2"/>
<dbReference type="InterPro" id="IPR005859">
    <property type="entry name" value="CysK"/>
</dbReference>
<dbReference type="InterPro" id="IPR036052">
    <property type="entry name" value="TrpB-like_PALP_sf"/>
</dbReference>
<reference evidence="13 14" key="1">
    <citation type="submission" date="2010-10" db="EMBL/GenBank/DDBJ databases">
        <authorList>
            <person name="Durkin A.S."/>
            <person name="Madupu R."/>
            <person name="Torralba M."/>
            <person name="Gillis M."/>
            <person name="Methe B."/>
            <person name="Sutton G."/>
            <person name="Nelson K.E."/>
        </authorList>
    </citation>
    <scope>NUCLEOTIDE SEQUENCE [LARGE SCALE GENOMIC DNA]</scope>
    <source>
        <strain evidence="13 14">ACS-139-V-Col8</strain>
    </source>
</reference>
<keyword evidence="6 13" id="KW-0808">Transferase</keyword>
<evidence type="ECO:0000256" key="9">
    <source>
        <dbReference type="ARBA" id="ARBA00047931"/>
    </source>
</evidence>
<keyword evidence="8" id="KW-0198">Cysteine biosynthesis</keyword>
<dbReference type="Pfam" id="PF00291">
    <property type="entry name" value="PALP"/>
    <property type="match status" value="1"/>
</dbReference>
<dbReference type="AlphaFoldDB" id="E4KQ65"/>
<evidence type="ECO:0000259" key="12">
    <source>
        <dbReference type="Pfam" id="PF00291"/>
    </source>
</evidence>
<dbReference type="RefSeq" id="WP_006418698.1">
    <property type="nucleotide sequence ID" value="NZ_AENN01000016.1"/>
</dbReference>
<dbReference type="GO" id="GO:0006535">
    <property type="term" value="P:cysteine biosynthetic process from serine"/>
    <property type="evidence" value="ECO:0007669"/>
    <property type="project" value="InterPro"/>
</dbReference>
<evidence type="ECO:0000313" key="14">
    <source>
        <dbReference type="Proteomes" id="UP000005990"/>
    </source>
</evidence>
<keyword evidence="7 10" id="KW-0663">Pyridoxal phosphate</keyword>
<accession>E4KQ65</accession>
<dbReference type="NCBIfam" id="TIGR01136">
    <property type="entry name" value="cysKM"/>
    <property type="match status" value="1"/>
</dbReference>
<feature type="domain" description="Tryptophan synthase beta chain-like PALP" evidence="12">
    <location>
        <begin position="7"/>
        <end position="287"/>
    </location>
</feature>
<evidence type="ECO:0000256" key="3">
    <source>
        <dbReference type="ARBA" id="ARBA00007103"/>
    </source>
</evidence>
<dbReference type="UniPathway" id="UPA00136">
    <property type="reaction ID" value="UER00200"/>
</dbReference>
<dbReference type="NCBIfam" id="TIGR01139">
    <property type="entry name" value="cysK"/>
    <property type="match status" value="1"/>
</dbReference>
<comment type="cofactor">
    <cofactor evidence="1 10">
        <name>pyridoxal 5'-phosphate</name>
        <dbReference type="ChEBI" id="CHEBI:597326"/>
    </cofactor>
</comment>
<evidence type="ECO:0000256" key="7">
    <source>
        <dbReference type="ARBA" id="ARBA00022898"/>
    </source>
</evidence>
<dbReference type="InterPro" id="IPR001926">
    <property type="entry name" value="TrpB-like_PALP"/>
</dbReference>
<comment type="caution">
    <text evidence="13">The sequence shown here is derived from an EMBL/GenBank/DDBJ whole genome shotgun (WGS) entry which is preliminary data.</text>
</comment>
<protein>
    <recommendedName>
        <fullName evidence="4">cysteine synthase</fullName>
        <ecNumber evidence="4">2.5.1.47</ecNumber>
    </recommendedName>
</protein>
<comment type="similarity">
    <text evidence="3">Belongs to the cysteine synthase/cystathionine beta-synthase family.</text>
</comment>
<evidence type="ECO:0000256" key="5">
    <source>
        <dbReference type="ARBA" id="ARBA00022605"/>
    </source>
</evidence>
<evidence type="ECO:0000256" key="4">
    <source>
        <dbReference type="ARBA" id="ARBA00012681"/>
    </source>
</evidence>